<comment type="caution">
    <text evidence="1">The sequence shown here is derived from an EMBL/GenBank/DDBJ whole genome shotgun (WGS) entry which is preliminary data.</text>
</comment>
<name>A0AB35U0G9_9FIRM</name>
<organism evidence="1 2">
    <name type="scientific">Grylomicrobium aquisgranensis</name>
    <dbReference type="NCBI Taxonomy" id="2926318"/>
    <lineage>
        <taxon>Bacteria</taxon>
        <taxon>Bacillati</taxon>
        <taxon>Bacillota</taxon>
        <taxon>Erysipelotrichia</taxon>
        <taxon>Erysipelotrichales</taxon>
        <taxon>Erysipelotrichaceae</taxon>
        <taxon>Grylomicrobium</taxon>
    </lineage>
</organism>
<sequence length="244" mass="27830">MTNILLNTENFDEDWASSTLTSYINPQSRVLLMPLSYQEGWASDEDAWRERYQEPGEEINAYYRLARPFHAYGIPDEQIHFFDYYEEDRDHAHEKLQDVDIVYLAGRHPELMMNSLVDLGLDDALKQFPGVIMGSQAGALIQLERYPIIPDLDHEFGYGDGLGLVHGFMADMDYDQDSRHLYAIIRGLEDYGQPVVCVPRKGGIVVDQGTVDMLGNAAAAAQDDLDALYQALDDARVNEYRNQW</sequence>
<accession>A0AB35U0G9</accession>
<dbReference type="AlphaFoldDB" id="A0AB35U0G9"/>
<keyword evidence="2" id="KW-1185">Reference proteome</keyword>
<dbReference type="EMBL" id="JALBUR010000001">
    <property type="protein sequence ID" value="MDX8418611.1"/>
    <property type="molecule type" value="Genomic_DNA"/>
</dbReference>
<dbReference type="RefSeq" id="WP_370595294.1">
    <property type="nucleotide sequence ID" value="NZ_JALBUR010000001.1"/>
</dbReference>
<dbReference type="SUPFAM" id="SSF52317">
    <property type="entry name" value="Class I glutamine amidotransferase-like"/>
    <property type="match status" value="1"/>
</dbReference>
<evidence type="ECO:0000313" key="1">
    <source>
        <dbReference type="EMBL" id="MDX8418611.1"/>
    </source>
</evidence>
<dbReference type="Gene3D" id="3.40.50.880">
    <property type="match status" value="1"/>
</dbReference>
<evidence type="ECO:0000313" key="2">
    <source>
        <dbReference type="Proteomes" id="UP001286174"/>
    </source>
</evidence>
<dbReference type="Proteomes" id="UP001286174">
    <property type="component" value="Unassembled WGS sequence"/>
</dbReference>
<protein>
    <submittedName>
        <fullName evidence="1">Uncharacterized protein</fullName>
    </submittedName>
</protein>
<dbReference type="InterPro" id="IPR029062">
    <property type="entry name" value="Class_I_gatase-like"/>
</dbReference>
<reference evidence="1 2" key="1">
    <citation type="submission" date="2022-03" db="EMBL/GenBank/DDBJ databases">
        <title>Novel taxa within the pig intestine.</title>
        <authorList>
            <person name="Wylensek D."/>
            <person name="Bishof K."/>
            <person name="Afrizal A."/>
            <person name="Clavel T."/>
        </authorList>
    </citation>
    <scope>NUCLEOTIDE SEQUENCE [LARGE SCALE GENOMIC DNA]</scope>
    <source>
        <strain evidence="1 2">CLA-KB-P133</strain>
    </source>
</reference>
<proteinExistence type="predicted"/>
<gene>
    <name evidence="1" type="ORF">MOZ60_00720</name>
</gene>